<comment type="caution">
    <text evidence="2">The sequence shown here is derived from an EMBL/GenBank/DDBJ whole genome shotgun (WGS) entry which is preliminary data.</text>
</comment>
<dbReference type="EMBL" id="BSFM01000017">
    <property type="protein sequence ID" value="GLK85699.1"/>
    <property type="molecule type" value="Genomic_DNA"/>
</dbReference>
<keyword evidence="3" id="KW-1185">Reference proteome</keyword>
<reference evidence="2" key="1">
    <citation type="journal article" date="2014" name="Int. J. Syst. Evol. Microbiol.">
        <title>Complete genome sequence of Corynebacterium casei LMG S-19264T (=DSM 44701T), isolated from a smear-ripened cheese.</title>
        <authorList>
            <consortium name="US DOE Joint Genome Institute (JGI-PGF)"/>
            <person name="Walter F."/>
            <person name="Albersmeier A."/>
            <person name="Kalinowski J."/>
            <person name="Ruckert C."/>
        </authorList>
    </citation>
    <scope>NUCLEOTIDE SEQUENCE</scope>
    <source>
        <strain evidence="2">VKM B-2789</strain>
    </source>
</reference>
<dbReference type="Proteomes" id="UP001143330">
    <property type="component" value="Unassembled WGS sequence"/>
</dbReference>
<evidence type="ECO:0008006" key="4">
    <source>
        <dbReference type="Google" id="ProtNLM"/>
    </source>
</evidence>
<dbReference type="InterPro" id="IPR009279">
    <property type="entry name" value="Portal_Mu"/>
</dbReference>
<evidence type="ECO:0000256" key="1">
    <source>
        <dbReference type="SAM" id="MobiDB-lite"/>
    </source>
</evidence>
<dbReference type="RefSeq" id="WP_213359407.1">
    <property type="nucleotide sequence ID" value="NZ_BSFM01000017.1"/>
</dbReference>
<accession>A0A9W6K1D0</accession>
<evidence type="ECO:0000313" key="2">
    <source>
        <dbReference type="EMBL" id="GLK85699.1"/>
    </source>
</evidence>
<gene>
    <name evidence="2" type="ORF">GCM10017653_37690</name>
</gene>
<protein>
    <recommendedName>
        <fullName evidence="4">DUF935 domain-containing protein</fullName>
    </recommendedName>
</protein>
<reference evidence="2" key="2">
    <citation type="submission" date="2023-01" db="EMBL/GenBank/DDBJ databases">
        <authorList>
            <person name="Sun Q."/>
            <person name="Evtushenko L."/>
        </authorList>
    </citation>
    <scope>NUCLEOTIDE SEQUENCE</scope>
    <source>
        <strain evidence="2">VKM B-2789</strain>
    </source>
</reference>
<feature type="region of interest" description="Disordered" evidence="1">
    <location>
        <begin position="426"/>
        <end position="448"/>
    </location>
</feature>
<organism evidence="2 3">
    <name type="scientific">Ancylobacter defluvii</name>
    <dbReference type="NCBI Taxonomy" id="1282440"/>
    <lineage>
        <taxon>Bacteria</taxon>
        <taxon>Pseudomonadati</taxon>
        <taxon>Pseudomonadota</taxon>
        <taxon>Alphaproteobacteria</taxon>
        <taxon>Hyphomicrobiales</taxon>
        <taxon>Xanthobacteraceae</taxon>
        <taxon>Ancylobacter</taxon>
    </lineage>
</organism>
<name>A0A9W6K1D0_9HYPH</name>
<dbReference type="AlphaFoldDB" id="A0A9W6K1D0"/>
<sequence>MARFSPILDIDGKPIDKAALLDERKAVPTLTGVRSPISGHPADGLRPDRLAAIHRAAASGDPLRYFELAEDIEERDPHYLAVLSTRKRQVSQIPVTVVAAGEDSQLEEHADFVRQWLATNVLAESQFDMLDAIGKGLSILEIEWEARPGWVTPRCLHWCDPRWFALDDVSLDEPLLYDANGTKEPLDPNRYVVHRHKAKSGLSIRGGLARIASWSWMYKAFTLRDWNIFVQNYGMPIRIGKYDGAASEADKETVFQAVRSIAGDLAAIIPASMSIEFVEVKNAADGSALYEKRADWMDRQISKLVLGQTATTDAAPGSHAIGSTHRLVQEDLERFDAALLSATLNRQLIRKMVAFTFGPQEKYPTLVIGRPDELPIGVVVEALAKLGPLGLEVEESQVLDRLGFTAKAESVDGKTGGKPVRVIGGRAPAPAPVPADPAVPPAKQPPAQPPTLHGRLLASLIELHAAEPDHVELLTNRLSAEAAGAIAGLSLQVRSQFEAASDMTDLMARIDRLKLDAGELREVMGRAMALAYMVGQAAIVDEMRHG</sequence>
<feature type="compositionally biased region" description="Pro residues" evidence="1">
    <location>
        <begin position="429"/>
        <end position="448"/>
    </location>
</feature>
<evidence type="ECO:0000313" key="3">
    <source>
        <dbReference type="Proteomes" id="UP001143330"/>
    </source>
</evidence>
<proteinExistence type="predicted"/>
<dbReference type="Pfam" id="PF06074">
    <property type="entry name" value="Portal_Mu"/>
    <property type="match status" value="1"/>
</dbReference>